<name>A0AC34G240_9BILA</name>
<reference evidence="2" key="1">
    <citation type="submission" date="2022-11" db="UniProtKB">
        <authorList>
            <consortium name="WormBaseParasite"/>
        </authorList>
    </citation>
    <scope>IDENTIFICATION</scope>
</reference>
<proteinExistence type="predicted"/>
<protein>
    <submittedName>
        <fullName evidence="2">Uncharacterized protein</fullName>
    </submittedName>
</protein>
<dbReference type="WBParaSite" id="ES5_v2.g23761.t1">
    <property type="protein sequence ID" value="ES5_v2.g23761.t1"/>
    <property type="gene ID" value="ES5_v2.g23761"/>
</dbReference>
<organism evidence="1 2">
    <name type="scientific">Panagrolaimus sp. ES5</name>
    <dbReference type="NCBI Taxonomy" id="591445"/>
    <lineage>
        <taxon>Eukaryota</taxon>
        <taxon>Metazoa</taxon>
        <taxon>Ecdysozoa</taxon>
        <taxon>Nematoda</taxon>
        <taxon>Chromadorea</taxon>
        <taxon>Rhabditida</taxon>
        <taxon>Tylenchina</taxon>
        <taxon>Panagrolaimomorpha</taxon>
        <taxon>Panagrolaimoidea</taxon>
        <taxon>Panagrolaimidae</taxon>
        <taxon>Panagrolaimus</taxon>
    </lineage>
</organism>
<evidence type="ECO:0000313" key="2">
    <source>
        <dbReference type="WBParaSite" id="ES5_v2.g23761.t1"/>
    </source>
</evidence>
<sequence>MKHSTKNFLFILSVLLLLHHSTVSAQTCEEIFGPLAHGYFKCHTTYYPYFECIPPQWVCDEIINCQDGTDETWATCYGNGKK</sequence>
<evidence type="ECO:0000313" key="1">
    <source>
        <dbReference type="Proteomes" id="UP000887579"/>
    </source>
</evidence>
<accession>A0AC34G240</accession>
<dbReference type="Proteomes" id="UP000887579">
    <property type="component" value="Unplaced"/>
</dbReference>